<feature type="transmembrane region" description="Helical" evidence="1">
    <location>
        <begin position="37"/>
        <end position="54"/>
    </location>
</feature>
<dbReference type="Proteomes" id="UP001143463">
    <property type="component" value="Unassembled WGS sequence"/>
</dbReference>
<dbReference type="AlphaFoldDB" id="A0A9W6L7U6"/>
<dbReference type="EMBL" id="BSFQ01000015">
    <property type="protein sequence ID" value="GLL12669.1"/>
    <property type="molecule type" value="Genomic_DNA"/>
</dbReference>
<reference evidence="2" key="2">
    <citation type="submission" date="2023-01" db="EMBL/GenBank/DDBJ databases">
        <authorList>
            <person name="Sun Q."/>
            <person name="Evtushenko L."/>
        </authorList>
    </citation>
    <scope>NUCLEOTIDE SEQUENCE</scope>
    <source>
        <strain evidence="2">VKM Ac-1069</strain>
    </source>
</reference>
<keyword evidence="1" id="KW-0472">Membrane</keyword>
<dbReference type="InterPro" id="IPR033458">
    <property type="entry name" value="DUF5134"/>
</dbReference>
<comment type="caution">
    <text evidence="2">The sequence shown here is derived from an EMBL/GenBank/DDBJ whole genome shotgun (WGS) entry which is preliminary data.</text>
</comment>
<keyword evidence="3" id="KW-1185">Reference proteome</keyword>
<feature type="transmembrane region" description="Helical" evidence="1">
    <location>
        <begin position="120"/>
        <end position="141"/>
    </location>
</feature>
<evidence type="ECO:0008006" key="4">
    <source>
        <dbReference type="Google" id="ProtNLM"/>
    </source>
</evidence>
<dbReference type="Pfam" id="PF17197">
    <property type="entry name" value="DUF5134"/>
    <property type="match status" value="1"/>
</dbReference>
<proteinExistence type="predicted"/>
<sequence length="214" mass="21592">MAWFDAGVSAVLVGVGLLHVVRLVTARRDGRPAAGELAHVAMALGMASMFSPTLDPLPSVAWSVLFGLSAAWFTAAALRDGPAADDAAHHVVCGLAMLFMLVLSPHGGQVPSAGHSGHGAVAGVPIWVSGVSLLLVGYFAWHGMRCGDRWACAAHRVVPHLPVTVGGPPAAAPCAGSDRVAAGARLGALRTARVAAVAHLIAAASMAVMLLGAI</sequence>
<name>A0A9W6L7U6_9PSEU</name>
<keyword evidence="1" id="KW-0812">Transmembrane</keyword>
<organism evidence="2 3">
    <name type="scientific">Pseudonocardia halophobica</name>
    <dbReference type="NCBI Taxonomy" id="29401"/>
    <lineage>
        <taxon>Bacteria</taxon>
        <taxon>Bacillati</taxon>
        <taxon>Actinomycetota</taxon>
        <taxon>Actinomycetes</taxon>
        <taxon>Pseudonocardiales</taxon>
        <taxon>Pseudonocardiaceae</taxon>
        <taxon>Pseudonocardia</taxon>
    </lineage>
</organism>
<dbReference type="RefSeq" id="WP_051737684.1">
    <property type="nucleotide sequence ID" value="NZ_BAAAUZ010000073.1"/>
</dbReference>
<feature type="transmembrane region" description="Helical" evidence="1">
    <location>
        <begin position="6"/>
        <end position="25"/>
    </location>
</feature>
<protein>
    <recommendedName>
        <fullName evidence="4">DUF5134 domain-containing protein</fullName>
    </recommendedName>
</protein>
<keyword evidence="1" id="KW-1133">Transmembrane helix</keyword>
<evidence type="ECO:0000313" key="2">
    <source>
        <dbReference type="EMBL" id="GLL12669.1"/>
    </source>
</evidence>
<feature type="transmembrane region" description="Helical" evidence="1">
    <location>
        <begin position="194"/>
        <end position="213"/>
    </location>
</feature>
<evidence type="ECO:0000256" key="1">
    <source>
        <dbReference type="SAM" id="Phobius"/>
    </source>
</evidence>
<accession>A0A9W6L7U6</accession>
<feature type="transmembrane region" description="Helical" evidence="1">
    <location>
        <begin position="60"/>
        <end position="78"/>
    </location>
</feature>
<gene>
    <name evidence="2" type="ORF">GCM10017577_38100</name>
</gene>
<reference evidence="2" key="1">
    <citation type="journal article" date="2014" name="Int. J. Syst. Evol. Microbiol.">
        <title>Complete genome sequence of Corynebacterium casei LMG S-19264T (=DSM 44701T), isolated from a smear-ripened cheese.</title>
        <authorList>
            <consortium name="US DOE Joint Genome Institute (JGI-PGF)"/>
            <person name="Walter F."/>
            <person name="Albersmeier A."/>
            <person name="Kalinowski J."/>
            <person name="Ruckert C."/>
        </authorList>
    </citation>
    <scope>NUCLEOTIDE SEQUENCE</scope>
    <source>
        <strain evidence="2">VKM Ac-1069</strain>
    </source>
</reference>
<feature type="transmembrane region" description="Helical" evidence="1">
    <location>
        <begin position="90"/>
        <end position="108"/>
    </location>
</feature>
<evidence type="ECO:0000313" key="3">
    <source>
        <dbReference type="Proteomes" id="UP001143463"/>
    </source>
</evidence>